<dbReference type="EMBL" id="CP043641">
    <property type="protein sequence ID" value="QNE37030.1"/>
    <property type="molecule type" value="Genomic_DNA"/>
</dbReference>
<organism evidence="1 2">
    <name type="scientific">Leifsonia shinshuensis</name>
    <dbReference type="NCBI Taxonomy" id="150026"/>
    <lineage>
        <taxon>Bacteria</taxon>
        <taxon>Bacillati</taxon>
        <taxon>Actinomycetota</taxon>
        <taxon>Actinomycetes</taxon>
        <taxon>Micrococcales</taxon>
        <taxon>Microbacteriaceae</taxon>
        <taxon>Leifsonia</taxon>
    </lineage>
</organism>
<dbReference type="PANTHER" id="PTHR41913">
    <property type="entry name" value="DUF1684 DOMAIN-CONTAINING PROTEIN"/>
    <property type="match status" value="1"/>
</dbReference>
<name>A0A7G6YEW5_9MICO</name>
<protein>
    <submittedName>
        <fullName evidence="1">DUF1684 domain-containing protein</fullName>
    </submittedName>
</protein>
<proteinExistence type="predicted"/>
<evidence type="ECO:0000313" key="2">
    <source>
        <dbReference type="Proteomes" id="UP000515511"/>
    </source>
</evidence>
<evidence type="ECO:0000313" key="1">
    <source>
        <dbReference type="EMBL" id="QNE37030.1"/>
    </source>
</evidence>
<dbReference type="RefSeq" id="WP_185276456.1">
    <property type="nucleotide sequence ID" value="NZ_CP043641.1"/>
</dbReference>
<dbReference type="InterPro" id="IPR012467">
    <property type="entry name" value="DUF1684"/>
</dbReference>
<dbReference type="PANTHER" id="PTHR41913:SF1">
    <property type="entry name" value="DUF1684 DOMAIN-CONTAINING PROTEIN"/>
    <property type="match status" value="1"/>
</dbReference>
<dbReference type="AlphaFoldDB" id="A0A7G6YEW5"/>
<gene>
    <name evidence="1" type="ORF">F1C12_19205</name>
</gene>
<dbReference type="KEGG" id="lse:F1C12_19205"/>
<sequence>MSTITPEPSPEVAPGRSRAATAVQTADWRRSVFALYSSVRRIAASDPAAAHAHWISCRNDLFSSHPASPLLDEDRDRFTGLPVSPYDPDWRFELPIHPAEEAVRMDVETGTDGVVPFELLGTVRVPLAGSLDVWRLTSYGGGLFVPVKDALAGRRGGTYGGGRYLIDTIKGSDLGMTADDDETTIVLDFNFAYNPSCAYDPAWACPLAQAGNTLGVEVPVGERYGGE</sequence>
<reference evidence="2" key="1">
    <citation type="submission" date="2019-09" db="EMBL/GenBank/DDBJ databases">
        <title>Antimicrobial potential of Antarctic Bacteria.</title>
        <authorList>
            <person name="Benaud N."/>
            <person name="Edwards R.J."/>
            <person name="Ferrari B.C."/>
        </authorList>
    </citation>
    <scope>NUCLEOTIDE SEQUENCE [LARGE SCALE GENOMIC DNA]</scope>
    <source>
        <strain evidence="2">INR9</strain>
    </source>
</reference>
<dbReference type="Proteomes" id="UP000515511">
    <property type="component" value="Chromosome"/>
</dbReference>
<dbReference type="Pfam" id="PF07920">
    <property type="entry name" value="DUF1684"/>
    <property type="match status" value="1"/>
</dbReference>
<accession>A0A7G6YEW5</accession>